<dbReference type="PANTHER" id="PTHR21386">
    <property type="entry name" value="INSCUTEABLE"/>
    <property type="match status" value="1"/>
</dbReference>
<dbReference type="InterPro" id="IPR038205">
    <property type="entry name" value="INSC_LBD_sf"/>
</dbReference>
<dbReference type="AlphaFoldDB" id="A0A210QAU8"/>
<dbReference type="Gene3D" id="1.25.10.10">
    <property type="entry name" value="Leucine-rich Repeat Variant"/>
    <property type="match status" value="2"/>
</dbReference>
<dbReference type="GO" id="GO:0045179">
    <property type="term" value="C:apical cortex"/>
    <property type="evidence" value="ECO:0007669"/>
    <property type="project" value="TreeGrafter"/>
</dbReference>
<dbReference type="GO" id="GO:0000132">
    <property type="term" value="P:establishment of mitotic spindle orientation"/>
    <property type="evidence" value="ECO:0007669"/>
    <property type="project" value="TreeGrafter"/>
</dbReference>
<feature type="domain" description="Protein inscuteable homologue LGN-binding" evidence="1">
    <location>
        <begin position="17"/>
        <end position="48"/>
    </location>
</feature>
<dbReference type="GO" id="GO:0009786">
    <property type="term" value="P:regulation of asymmetric cell division"/>
    <property type="evidence" value="ECO:0007669"/>
    <property type="project" value="TreeGrafter"/>
</dbReference>
<feature type="domain" description="Protein inscuteable homologue C-terminal" evidence="2">
    <location>
        <begin position="70"/>
        <end position="519"/>
    </location>
</feature>
<organism evidence="3 4">
    <name type="scientific">Mizuhopecten yessoensis</name>
    <name type="common">Japanese scallop</name>
    <name type="synonym">Patinopecten yessoensis</name>
    <dbReference type="NCBI Taxonomy" id="6573"/>
    <lineage>
        <taxon>Eukaryota</taxon>
        <taxon>Metazoa</taxon>
        <taxon>Spiralia</taxon>
        <taxon>Lophotrochozoa</taxon>
        <taxon>Mollusca</taxon>
        <taxon>Bivalvia</taxon>
        <taxon>Autobranchia</taxon>
        <taxon>Pteriomorphia</taxon>
        <taxon>Pectinida</taxon>
        <taxon>Pectinoidea</taxon>
        <taxon>Pectinidae</taxon>
        <taxon>Mizuhopecten</taxon>
    </lineage>
</organism>
<dbReference type="GO" id="GO:0008093">
    <property type="term" value="F:cytoskeletal anchor activity"/>
    <property type="evidence" value="ECO:0007669"/>
    <property type="project" value="TreeGrafter"/>
</dbReference>
<reference evidence="3 4" key="1">
    <citation type="journal article" date="2017" name="Nat. Ecol. Evol.">
        <title>Scallop genome provides insights into evolution of bilaterian karyotype and development.</title>
        <authorList>
            <person name="Wang S."/>
            <person name="Zhang J."/>
            <person name="Jiao W."/>
            <person name="Li J."/>
            <person name="Xun X."/>
            <person name="Sun Y."/>
            <person name="Guo X."/>
            <person name="Huan P."/>
            <person name="Dong B."/>
            <person name="Zhang L."/>
            <person name="Hu X."/>
            <person name="Sun X."/>
            <person name="Wang J."/>
            <person name="Zhao C."/>
            <person name="Wang Y."/>
            <person name="Wang D."/>
            <person name="Huang X."/>
            <person name="Wang R."/>
            <person name="Lv J."/>
            <person name="Li Y."/>
            <person name="Zhang Z."/>
            <person name="Liu B."/>
            <person name="Lu W."/>
            <person name="Hui Y."/>
            <person name="Liang J."/>
            <person name="Zhou Z."/>
            <person name="Hou R."/>
            <person name="Li X."/>
            <person name="Liu Y."/>
            <person name="Li H."/>
            <person name="Ning X."/>
            <person name="Lin Y."/>
            <person name="Zhao L."/>
            <person name="Xing Q."/>
            <person name="Dou J."/>
            <person name="Li Y."/>
            <person name="Mao J."/>
            <person name="Guo H."/>
            <person name="Dou H."/>
            <person name="Li T."/>
            <person name="Mu C."/>
            <person name="Jiang W."/>
            <person name="Fu Q."/>
            <person name="Fu X."/>
            <person name="Miao Y."/>
            <person name="Liu J."/>
            <person name="Yu Q."/>
            <person name="Li R."/>
            <person name="Liao H."/>
            <person name="Li X."/>
            <person name="Kong Y."/>
            <person name="Jiang Z."/>
            <person name="Chourrout D."/>
            <person name="Li R."/>
            <person name="Bao Z."/>
        </authorList>
    </citation>
    <scope>NUCLEOTIDE SEQUENCE [LARGE SCALE GENOMIC DNA]</scope>
    <source>
        <strain evidence="3 4">PY_sf001</strain>
    </source>
</reference>
<dbReference type="InterPro" id="IPR031938">
    <property type="entry name" value="INSC_LBD"/>
</dbReference>
<dbReference type="Pfam" id="PF19427">
    <property type="entry name" value="Insc_C"/>
    <property type="match status" value="1"/>
</dbReference>
<evidence type="ECO:0000313" key="3">
    <source>
        <dbReference type="EMBL" id="OWF45851.1"/>
    </source>
</evidence>
<dbReference type="PANTHER" id="PTHR21386:SF0">
    <property type="entry name" value="PROTEIN INSCUTEABLE HOMOLOG"/>
    <property type="match status" value="1"/>
</dbReference>
<protein>
    <submittedName>
        <fullName evidence="3">Protein inscuteable-like</fullName>
    </submittedName>
</protein>
<dbReference type="CDD" id="cd21966">
    <property type="entry name" value="INSC_LBD"/>
    <property type="match status" value="1"/>
</dbReference>
<sequence>MLRYSVKKSAKEKFIFDPTQQWLSDIRWSTETECMSVLQGKSLLTEMDKYSLNAAVVKNGIDTIRDDSHHISNEFTKLFKYVEAEKWSAVRSLVIQLTCHIRSLIQECNLSLPDPPSYILEQQETVMGECAKLAQQVDRKSSTSKDDRTPPKIPVTNQLTFLGQAFSRLVDLALGHLLQKVVETLDEANNPVTLSSALGTVVSLGLEGEHMCYIFAREGGVRALLDICRTESLSFIHPQTLRALATICCVAEGIFEIEKEGGVECLMDILCDYSGGEKVRGEVAGVLAQVTSPCLENFQQLSGLVENLDEILRALIGLCANTLSHEVFLLASAAIANITFMDSMACDILLKYDAPRVLIQSCGTSVAQSLFAKDQVATVLANMVAVDNCRQCIINSGGLDLCLQLLQERPLTYKSSAEIAACERVQQKSAIALARLCREEEIAQIIVEMEGIPRLVELCRNKGERNNSDAVLVACLAALRKVSALYKTENIIDIDFKQLIQPRLMDSFLICTNTDENFV</sequence>
<keyword evidence="4" id="KW-1185">Reference proteome</keyword>
<dbReference type="OrthoDB" id="5796379at2759"/>
<dbReference type="STRING" id="6573.A0A210QAU8"/>
<dbReference type="EMBL" id="NEDP02004373">
    <property type="protein sequence ID" value="OWF45851.1"/>
    <property type="molecule type" value="Genomic_DNA"/>
</dbReference>
<dbReference type="InterPro" id="IPR039921">
    <property type="entry name" value="Inscuteable"/>
</dbReference>
<dbReference type="SMART" id="SM00185">
    <property type="entry name" value="ARM"/>
    <property type="match status" value="3"/>
</dbReference>
<dbReference type="InterPro" id="IPR016024">
    <property type="entry name" value="ARM-type_fold"/>
</dbReference>
<dbReference type="Pfam" id="PF16748">
    <property type="entry name" value="INSC_LBD"/>
    <property type="match status" value="1"/>
</dbReference>
<dbReference type="SUPFAM" id="SSF48371">
    <property type="entry name" value="ARM repeat"/>
    <property type="match status" value="1"/>
</dbReference>
<dbReference type="InterPro" id="IPR000225">
    <property type="entry name" value="Armadillo"/>
</dbReference>
<gene>
    <name evidence="3" type="ORF">KP79_PYT07249</name>
</gene>
<dbReference type="Gene3D" id="6.20.200.10">
    <property type="entry name" value="Inscuteable LGN-binding domain"/>
    <property type="match status" value="1"/>
</dbReference>
<dbReference type="InterPro" id="IPR045789">
    <property type="entry name" value="Insc_C"/>
</dbReference>
<evidence type="ECO:0000313" key="4">
    <source>
        <dbReference type="Proteomes" id="UP000242188"/>
    </source>
</evidence>
<dbReference type="GO" id="GO:0008356">
    <property type="term" value="P:asymmetric cell division"/>
    <property type="evidence" value="ECO:0007669"/>
    <property type="project" value="InterPro"/>
</dbReference>
<evidence type="ECO:0000259" key="2">
    <source>
        <dbReference type="Pfam" id="PF19427"/>
    </source>
</evidence>
<dbReference type="GO" id="GO:0045176">
    <property type="term" value="P:apical protein localization"/>
    <property type="evidence" value="ECO:0007669"/>
    <property type="project" value="TreeGrafter"/>
</dbReference>
<proteinExistence type="predicted"/>
<dbReference type="Proteomes" id="UP000242188">
    <property type="component" value="Unassembled WGS sequence"/>
</dbReference>
<accession>A0A210QAU8</accession>
<evidence type="ECO:0000259" key="1">
    <source>
        <dbReference type="Pfam" id="PF16748"/>
    </source>
</evidence>
<comment type="caution">
    <text evidence="3">The sequence shown here is derived from an EMBL/GenBank/DDBJ whole genome shotgun (WGS) entry which is preliminary data.</text>
</comment>
<dbReference type="InterPro" id="IPR011989">
    <property type="entry name" value="ARM-like"/>
</dbReference>
<name>A0A210QAU8_MIZYE</name>